<feature type="transmembrane region" description="Helical" evidence="7">
    <location>
        <begin position="213"/>
        <end position="232"/>
    </location>
</feature>
<feature type="transmembrane region" description="Helical" evidence="7">
    <location>
        <begin position="151"/>
        <end position="169"/>
    </location>
</feature>
<dbReference type="Pfam" id="PF03547">
    <property type="entry name" value="Mem_trans"/>
    <property type="match status" value="1"/>
</dbReference>
<evidence type="ECO:0000256" key="1">
    <source>
        <dbReference type="ARBA" id="ARBA00004141"/>
    </source>
</evidence>
<dbReference type="Proteomes" id="UP000439591">
    <property type="component" value="Unassembled WGS sequence"/>
</dbReference>
<keyword evidence="6 7" id="KW-0472">Membrane</keyword>
<dbReference type="EMBL" id="CACSIK010000001">
    <property type="protein sequence ID" value="CAA0086043.1"/>
    <property type="molecule type" value="Genomic_DNA"/>
</dbReference>
<keyword evidence="2" id="KW-0813">Transport</keyword>
<gene>
    <name evidence="9" type="ORF">IHBHHGIJ_00952</name>
    <name evidence="8" type="ORF">KFEGEMFD_00199</name>
</gene>
<feature type="transmembrane region" description="Helical" evidence="7">
    <location>
        <begin position="270"/>
        <end position="292"/>
    </location>
</feature>
<evidence type="ECO:0000256" key="4">
    <source>
        <dbReference type="ARBA" id="ARBA00022692"/>
    </source>
</evidence>
<feature type="transmembrane region" description="Helical" evidence="7">
    <location>
        <begin position="39"/>
        <end position="60"/>
    </location>
</feature>
<dbReference type="OrthoDB" id="3238001at2"/>
<evidence type="ECO:0000313" key="9">
    <source>
        <dbReference type="EMBL" id="CAA0086043.1"/>
    </source>
</evidence>
<dbReference type="InterPro" id="IPR004776">
    <property type="entry name" value="Mem_transp_PIN-like"/>
</dbReference>
<keyword evidence="4 7" id="KW-0812">Transmembrane</keyword>
<dbReference type="RefSeq" id="WP_159267604.1">
    <property type="nucleotide sequence ID" value="NZ_CACSIK010000001.1"/>
</dbReference>
<dbReference type="AlphaFoldDB" id="A0A5S9MU91"/>
<accession>A0A5S9MU91</accession>
<proteinExistence type="predicted"/>
<feature type="transmembrane region" description="Helical" evidence="7">
    <location>
        <begin position="95"/>
        <end position="116"/>
    </location>
</feature>
<dbReference type="PANTHER" id="PTHR36838">
    <property type="entry name" value="AUXIN EFFLUX CARRIER FAMILY PROTEIN"/>
    <property type="match status" value="1"/>
</dbReference>
<evidence type="ECO:0000313" key="8">
    <source>
        <dbReference type="EMBL" id="CAA0079641.1"/>
    </source>
</evidence>
<comment type="subcellular location">
    <subcellularLocation>
        <location evidence="1">Membrane</location>
        <topology evidence="1">Multi-pass membrane protein</topology>
    </subcellularLocation>
</comment>
<evidence type="ECO:0000256" key="2">
    <source>
        <dbReference type="ARBA" id="ARBA00022448"/>
    </source>
</evidence>
<reference evidence="10 11" key="1">
    <citation type="submission" date="2019-11" db="EMBL/GenBank/DDBJ databases">
        <authorList>
            <person name="Holert J."/>
        </authorList>
    </citation>
    <scope>NUCLEOTIDE SEQUENCE [LARGE SCALE GENOMIC DNA]</scope>
    <source>
        <strain evidence="8">BC3_2A</strain>
        <strain evidence="9">SB11_1A</strain>
    </source>
</reference>
<evidence type="ECO:0000256" key="3">
    <source>
        <dbReference type="ARBA" id="ARBA00022475"/>
    </source>
</evidence>
<feature type="transmembrane region" description="Helical" evidence="7">
    <location>
        <begin position="66"/>
        <end position="88"/>
    </location>
</feature>
<dbReference type="Proteomes" id="UP000435877">
    <property type="component" value="Unassembled WGS sequence"/>
</dbReference>
<feature type="transmembrane region" description="Helical" evidence="7">
    <location>
        <begin position="122"/>
        <end position="144"/>
    </location>
</feature>
<evidence type="ECO:0000256" key="6">
    <source>
        <dbReference type="ARBA" id="ARBA00023136"/>
    </source>
</evidence>
<dbReference type="EMBL" id="CACSIM010000001">
    <property type="protein sequence ID" value="CAA0079641.1"/>
    <property type="molecule type" value="Genomic_DNA"/>
</dbReference>
<sequence>MSLISPLIPIILPVILCAAIGVVWVRCRQPFDHEFVRRIVLWVGVPALIVGTLGSTVISVELFKQVLLATTCMLVFTSIFAIIACWVLRIEPRNFVMPLVFGNFGNMGLPLCVFAFGQEGLAIGLAVFLTTTIAHFSFGVAVLSGKAVFKSVFGSPIIYAGIIACLLIFNHWDLPLSLQNTLGLLGGLSIPLMLITLGVSLNSLKLHQVGKSAGLGVLRLLVGLAGGFASVYFLDIDGLERKVILLQSATPVAVFNYLLAIQYRRAPDVVAGMVVSSTLLSFFSIPVLLYFLGV</sequence>
<name>A0A5S9MU91_9GAMM</name>
<keyword evidence="3" id="KW-1003">Cell membrane</keyword>
<keyword evidence="10" id="KW-1185">Reference proteome</keyword>
<protein>
    <recommendedName>
        <fullName evidence="12">Transporter</fullName>
    </recommendedName>
</protein>
<feature type="transmembrane region" description="Helical" evidence="7">
    <location>
        <begin position="244"/>
        <end position="263"/>
    </location>
</feature>
<evidence type="ECO:0000256" key="5">
    <source>
        <dbReference type="ARBA" id="ARBA00022989"/>
    </source>
</evidence>
<feature type="transmembrane region" description="Helical" evidence="7">
    <location>
        <begin position="181"/>
        <end position="201"/>
    </location>
</feature>
<dbReference type="GO" id="GO:0055085">
    <property type="term" value="P:transmembrane transport"/>
    <property type="evidence" value="ECO:0007669"/>
    <property type="project" value="InterPro"/>
</dbReference>
<organism evidence="8 11">
    <name type="scientific">Zhongshania aliphaticivorans</name>
    <dbReference type="NCBI Taxonomy" id="1470434"/>
    <lineage>
        <taxon>Bacteria</taxon>
        <taxon>Pseudomonadati</taxon>
        <taxon>Pseudomonadota</taxon>
        <taxon>Gammaproteobacteria</taxon>
        <taxon>Cellvibrionales</taxon>
        <taxon>Spongiibacteraceae</taxon>
        <taxon>Zhongshania</taxon>
    </lineage>
</organism>
<dbReference type="GO" id="GO:0016020">
    <property type="term" value="C:membrane"/>
    <property type="evidence" value="ECO:0007669"/>
    <property type="project" value="UniProtKB-SubCell"/>
</dbReference>
<evidence type="ECO:0000313" key="10">
    <source>
        <dbReference type="Proteomes" id="UP000435877"/>
    </source>
</evidence>
<evidence type="ECO:0008006" key="12">
    <source>
        <dbReference type="Google" id="ProtNLM"/>
    </source>
</evidence>
<keyword evidence="5 7" id="KW-1133">Transmembrane helix</keyword>
<evidence type="ECO:0000313" key="11">
    <source>
        <dbReference type="Proteomes" id="UP000439591"/>
    </source>
</evidence>
<feature type="transmembrane region" description="Helical" evidence="7">
    <location>
        <begin position="6"/>
        <end position="27"/>
    </location>
</feature>
<evidence type="ECO:0000256" key="7">
    <source>
        <dbReference type="SAM" id="Phobius"/>
    </source>
</evidence>
<dbReference type="PANTHER" id="PTHR36838:SF1">
    <property type="entry name" value="SLR1864 PROTEIN"/>
    <property type="match status" value="1"/>
</dbReference>